<dbReference type="InterPro" id="IPR008978">
    <property type="entry name" value="HSP20-like_chaperone"/>
</dbReference>
<sequence length="198" mass="22061">MSLFTRFPNAEMAPLFRLLDDYATHSNTGSLTSNSAIRAFQPKFDVREHQSTYELQGELPGIEQKDVHIEFADPHTLVIKGRTEREYSSEGSNEAHGRITGDVTDAGKSHKATVEDEAAEQVKESGQVVAKQGQQQGEKRVSRPKYWVSERSVGEFHRAFSFPSRVDQDSVKASLKNGILSVVVPKAPSYQAKRINVD</sequence>
<dbReference type="CDD" id="cd06464">
    <property type="entry name" value="ACD_sHsps-like"/>
    <property type="match status" value="1"/>
</dbReference>
<evidence type="ECO:0000313" key="7">
    <source>
        <dbReference type="Proteomes" id="UP000664521"/>
    </source>
</evidence>
<evidence type="ECO:0000256" key="1">
    <source>
        <dbReference type="ARBA" id="ARBA00023016"/>
    </source>
</evidence>
<organism evidence="6 7">
    <name type="scientific">Heterodermia speciosa</name>
    <dbReference type="NCBI Taxonomy" id="116794"/>
    <lineage>
        <taxon>Eukaryota</taxon>
        <taxon>Fungi</taxon>
        <taxon>Dikarya</taxon>
        <taxon>Ascomycota</taxon>
        <taxon>Pezizomycotina</taxon>
        <taxon>Lecanoromycetes</taxon>
        <taxon>OSLEUM clade</taxon>
        <taxon>Lecanoromycetidae</taxon>
        <taxon>Caliciales</taxon>
        <taxon>Physciaceae</taxon>
        <taxon>Heterodermia</taxon>
    </lineage>
</organism>
<keyword evidence="1" id="KW-0346">Stress response</keyword>
<feature type="domain" description="SHSP" evidence="5">
    <location>
        <begin position="35"/>
        <end position="198"/>
    </location>
</feature>
<evidence type="ECO:0000256" key="2">
    <source>
        <dbReference type="PROSITE-ProRule" id="PRU00285"/>
    </source>
</evidence>
<dbReference type="Gene3D" id="2.60.40.790">
    <property type="match status" value="1"/>
</dbReference>
<dbReference type="OrthoDB" id="1431247at2759"/>
<feature type="compositionally biased region" description="Basic and acidic residues" evidence="4">
    <location>
        <begin position="83"/>
        <end position="114"/>
    </location>
</feature>
<dbReference type="SUPFAM" id="SSF49764">
    <property type="entry name" value="HSP20-like chaperones"/>
    <property type="match status" value="1"/>
</dbReference>
<dbReference type="InterPro" id="IPR031107">
    <property type="entry name" value="Small_HSP"/>
</dbReference>
<evidence type="ECO:0000256" key="4">
    <source>
        <dbReference type="SAM" id="MobiDB-lite"/>
    </source>
</evidence>
<keyword evidence="7" id="KW-1185">Reference proteome</keyword>
<evidence type="ECO:0000313" key="6">
    <source>
        <dbReference type="EMBL" id="CAF9935024.1"/>
    </source>
</evidence>
<dbReference type="InterPro" id="IPR002068">
    <property type="entry name" value="A-crystallin/Hsp20_dom"/>
</dbReference>
<comment type="similarity">
    <text evidence="2 3">Belongs to the small heat shock protein (HSP20) family.</text>
</comment>
<feature type="compositionally biased region" description="Low complexity" evidence="4">
    <location>
        <begin position="126"/>
        <end position="136"/>
    </location>
</feature>
<dbReference type="EMBL" id="CAJPDS010000079">
    <property type="protein sequence ID" value="CAF9935024.1"/>
    <property type="molecule type" value="Genomic_DNA"/>
</dbReference>
<comment type="caution">
    <text evidence="6">The sequence shown here is derived from an EMBL/GenBank/DDBJ whole genome shotgun (WGS) entry which is preliminary data.</text>
</comment>
<reference evidence="6" key="1">
    <citation type="submission" date="2021-03" db="EMBL/GenBank/DDBJ databases">
        <authorList>
            <person name="Tagirdzhanova G."/>
        </authorList>
    </citation>
    <scope>NUCLEOTIDE SEQUENCE</scope>
</reference>
<dbReference type="Pfam" id="PF00011">
    <property type="entry name" value="HSP20"/>
    <property type="match status" value="1"/>
</dbReference>
<dbReference type="PANTHER" id="PTHR11527">
    <property type="entry name" value="HEAT-SHOCK PROTEIN 20 FAMILY MEMBER"/>
    <property type="match status" value="1"/>
</dbReference>
<gene>
    <name evidence="6" type="ORF">HETSPECPRED_009435</name>
</gene>
<name>A0A8H3G583_9LECA</name>
<accession>A0A8H3G583</accession>
<evidence type="ECO:0000256" key="3">
    <source>
        <dbReference type="RuleBase" id="RU003616"/>
    </source>
</evidence>
<dbReference type="PROSITE" id="PS01031">
    <property type="entry name" value="SHSP"/>
    <property type="match status" value="1"/>
</dbReference>
<feature type="region of interest" description="Disordered" evidence="4">
    <location>
        <begin position="83"/>
        <end position="143"/>
    </location>
</feature>
<protein>
    <recommendedName>
        <fullName evidence="5">SHSP domain-containing protein</fullName>
    </recommendedName>
</protein>
<dbReference type="Proteomes" id="UP000664521">
    <property type="component" value="Unassembled WGS sequence"/>
</dbReference>
<proteinExistence type="inferred from homology"/>
<dbReference type="AlphaFoldDB" id="A0A8H3G583"/>
<evidence type="ECO:0000259" key="5">
    <source>
        <dbReference type="PROSITE" id="PS01031"/>
    </source>
</evidence>